<organism evidence="2 3">
    <name type="scientific">Gymnopus androsaceus JB14</name>
    <dbReference type="NCBI Taxonomy" id="1447944"/>
    <lineage>
        <taxon>Eukaryota</taxon>
        <taxon>Fungi</taxon>
        <taxon>Dikarya</taxon>
        <taxon>Basidiomycota</taxon>
        <taxon>Agaricomycotina</taxon>
        <taxon>Agaricomycetes</taxon>
        <taxon>Agaricomycetidae</taxon>
        <taxon>Agaricales</taxon>
        <taxon>Marasmiineae</taxon>
        <taxon>Omphalotaceae</taxon>
        <taxon>Gymnopus</taxon>
    </lineage>
</organism>
<keyword evidence="3" id="KW-1185">Reference proteome</keyword>
<sequence length="913" mass="104350">MSGTLQALFNFFSAILMINPLAIQNLLNQDEPIPAPSRAMPSIPISMLLNSHGSEPNHCAAPSIPISALLNPLPNGQLSIPARESIGHQHPEPQPVNDSIQRTLLHTEYKLNRQTMLSQVYRYPPNAVLEYPETGAAANELVGHLFEIAADMWDGSPARDFAYSRGEPRGYERLPSTCSLLVDSQTGEMVPCQVKHSTCQGIKICPFYDIDEDGEHHSSATRDQLRMHMHHNKEQQIEFTSPQRDVFEKTSAYLTGIIRIGCTSQSNEAYLPPAADLEERTALRRGYPEMSNRCTGRLIFQLNFEGSPYIKCEHHSRLNRDHFFDNTIGNGQFNTEYLEAVLTEDNEEIERIELEAQLEGYGPRMTCRTAFNHSAQRLTCHKTPRLVKLELNMLFEKLEVDLADMTPRKFMRHPILQSYLSTRYPMLRNPILSDLHISLSNCSHLNVYIERAKKAHFPEGTGWEGLLHIKRQQDRLLEPTDQYLCVMLEIPDTEVDQDEDDVPGDQALSSEAKPLRIVICMTSAASKRLVDAQYLQSDIGFKRIVGFYEFEIASLDRHSNTSFTFCRVFLTRQTAEAHRIVLKEIEKILIADTGRGLRFRHIHGLNANDCEGLILNWVVDQHRGQEKGIGLYVQDLARSVPQKLDFHEQRRFIQDLDPYEHLHRFLTLCTTHLYRKIRNRAVSEEVKSAMRSLICVTHEDWEGTLELIRTQGGQEGKSWVLDKESSKFAFAGMCWEKSFIPLSIWKARLRESNVVEVVHANVNMEGKKCTLVGGWYKGRHYDLMKQRFLVNREDFGIRESYSTKHPYENAMKNAKRKCKCHPEDAKIEGHNTRLMALHEKWVNAYSQLKHYFQLLHPSTGSSDYIPPQTAVAAYEKTRKQEEKAQKAYRMQVKVGKALGGTGSGKVLLVLPAQ</sequence>
<name>A0A6A4IBT4_9AGAR</name>
<dbReference type="OrthoDB" id="3268409at2759"/>
<reference evidence="2" key="1">
    <citation type="journal article" date="2019" name="Environ. Microbiol.">
        <title>Fungal ecological strategies reflected in gene transcription - a case study of two litter decomposers.</title>
        <authorList>
            <person name="Barbi F."/>
            <person name="Kohler A."/>
            <person name="Barry K."/>
            <person name="Baskaran P."/>
            <person name="Daum C."/>
            <person name="Fauchery L."/>
            <person name="Ihrmark K."/>
            <person name="Kuo A."/>
            <person name="LaButti K."/>
            <person name="Lipzen A."/>
            <person name="Morin E."/>
            <person name="Grigoriev I.V."/>
            <person name="Henrissat B."/>
            <person name="Lindahl B."/>
            <person name="Martin F."/>
        </authorList>
    </citation>
    <scope>NUCLEOTIDE SEQUENCE</scope>
    <source>
        <strain evidence="2">JB14</strain>
    </source>
</reference>
<dbReference type="EMBL" id="ML769387">
    <property type="protein sequence ID" value="KAE9409612.1"/>
    <property type="molecule type" value="Genomic_DNA"/>
</dbReference>
<evidence type="ECO:0000256" key="1">
    <source>
        <dbReference type="SAM" id="SignalP"/>
    </source>
</evidence>
<feature type="chain" id="PRO_5025541044" evidence="1">
    <location>
        <begin position="23"/>
        <end position="913"/>
    </location>
</feature>
<evidence type="ECO:0000313" key="3">
    <source>
        <dbReference type="Proteomes" id="UP000799118"/>
    </source>
</evidence>
<feature type="signal peptide" evidence="1">
    <location>
        <begin position="1"/>
        <end position="22"/>
    </location>
</feature>
<accession>A0A6A4IBT4</accession>
<proteinExistence type="predicted"/>
<keyword evidence="1" id="KW-0732">Signal</keyword>
<evidence type="ECO:0000313" key="2">
    <source>
        <dbReference type="EMBL" id="KAE9409612.1"/>
    </source>
</evidence>
<gene>
    <name evidence="2" type="ORF">BT96DRAFT_984669</name>
</gene>
<dbReference type="Proteomes" id="UP000799118">
    <property type="component" value="Unassembled WGS sequence"/>
</dbReference>
<protein>
    <submittedName>
        <fullName evidence="2">Uncharacterized protein</fullName>
    </submittedName>
</protein>
<dbReference type="AlphaFoldDB" id="A0A6A4IBT4"/>